<evidence type="ECO:0000313" key="1">
    <source>
        <dbReference type="EMBL" id="EMP35289.1"/>
    </source>
</evidence>
<protein>
    <submittedName>
        <fullName evidence="1">Uncharacterized protein</fullName>
    </submittedName>
</protein>
<evidence type="ECO:0000313" key="2">
    <source>
        <dbReference type="Proteomes" id="UP000031443"/>
    </source>
</evidence>
<sequence>MAKRSVVKQSTFKTKAEEIVQKVLFQISHAGRSFSEPPLAWSGNCGQWELQSVKPADAAGSLWAVGPHDRGPSRPLAFLRDAMRQAGERRAAGVGRAREMLAWVTSELQTRRQLQRSLDVEAAAEPCVKCGNAAAPPAP</sequence>
<proteinExistence type="predicted"/>
<reference evidence="2" key="1">
    <citation type="journal article" date="2013" name="Nat. Genet.">
        <title>The draft genomes of soft-shell turtle and green sea turtle yield insights into the development and evolution of the turtle-specific body plan.</title>
        <authorList>
            <person name="Wang Z."/>
            <person name="Pascual-Anaya J."/>
            <person name="Zadissa A."/>
            <person name="Li W."/>
            <person name="Niimura Y."/>
            <person name="Huang Z."/>
            <person name="Li C."/>
            <person name="White S."/>
            <person name="Xiong Z."/>
            <person name="Fang D."/>
            <person name="Wang B."/>
            <person name="Ming Y."/>
            <person name="Chen Y."/>
            <person name="Zheng Y."/>
            <person name="Kuraku S."/>
            <person name="Pignatelli M."/>
            <person name="Herrero J."/>
            <person name="Beal K."/>
            <person name="Nozawa M."/>
            <person name="Li Q."/>
            <person name="Wang J."/>
            <person name="Zhang H."/>
            <person name="Yu L."/>
            <person name="Shigenobu S."/>
            <person name="Wang J."/>
            <person name="Liu J."/>
            <person name="Flicek P."/>
            <person name="Searle S."/>
            <person name="Wang J."/>
            <person name="Kuratani S."/>
            <person name="Yin Y."/>
            <person name="Aken B."/>
            <person name="Zhang G."/>
            <person name="Irie N."/>
        </authorList>
    </citation>
    <scope>NUCLEOTIDE SEQUENCE [LARGE SCALE GENOMIC DNA]</scope>
</reference>
<dbReference type="AlphaFoldDB" id="M7BDQ1"/>
<organism evidence="1 2">
    <name type="scientific">Chelonia mydas</name>
    <name type="common">Green sea-turtle</name>
    <name type="synonym">Chelonia agassizi</name>
    <dbReference type="NCBI Taxonomy" id="8469"/>
    <lineage>
        <taxon>Eukaryota</taxon>
        <taxon>Metazoa</taxon>
        <taxon>Chordata</taxon>
        <taxon>Craniata</taxon>
        <taxon>Vertebrata</taxon>
        <taxon>Euteleostomi</taxon>
        <taxon>Archelosauria</taxon>
        <taxon>Testudinata</taxon>
        <taxon>Testudines</taxon>
        <taxon>Cryptodira</taxon>
        <taxon>Durocryptodira</taxon>
        <taxon>Americhelydia</taxon>
        <taxon>Chelonioidea</taxon>
        <taxon>Cheloniidae</taxon>
        <taxon>Chelonia</taxon>
    </lineage>
</organism>
<dbReference type="EMBL" id="KB528801">
    <property type="protein sequence ID" value="EMP35289.1"/>
    <property type="molecule type" value="Genomic_DNA"/>
</dbReference>
<keyword evidence="2" id="KW-1185">Reference proteome</keyword>
<dbReference type="Proteomes" id="UP000031443">
    <property type="component" value="Unassembled WGS sequence"/>
</dbReference>
<accession>M7BDQ1</accession>
<name>M7BDQ1_CHEMY</name>
<gene>
    <name evidence="1" type="ORF">UY3_07541</name>
</gene>